<organism evidence="2 3">
    <name type="scientific">Algibacter luteus</name>
    <dbReference type="NCBI Taxonomy" id="1178825"/>
    <lineage>
        <taxon>Bacteria</taxon>
        <taxon>Pseudomonadati</taxon>
        <taxon>Bacteroidota</taxon>
        <taxon>Flavobacteriia</taxon>
        <taxon>Flavobacteriales</taxon>
        <taxon>Flavobacteriaceae</taxon>
        <taxon>Algibacter</taxon>
    </lineage>
</organism>
<evidence type="ECO:0000313" key="3">
    <source>
        <dbReference type="Proteomes" id="UP000184396"/>
    </source>
</evidence>
<evidence type="ECO:0000256" key="1">
    <source>
        <dbReference type="SAM" id="Phobius"/>
    </source>
</evidence>
<dbReference type="RefSeq" id="WP_019388194.1">
    <property type="nucleotide sequence ID" value="NZ_ALIH01000011.1"/>
</dbReference>
<name>A0A1M6FCA2_9FLAO</name>
<accession>A0A1M6FCA2</accession>
<feature type="transmembrane region" description="Helical" evidence="1">
    <location>
        <begin position="107"/>
        <end position="140"/>
    </location>
</feature>
<sequence>MKIKSFSTIFGLLFSVIGIIVGIWIAYTTTNKDYDYFYIYSGISGFITAKLIAKYLIEKKNRFNHTSYIIVAIMTGLISHWLCWYIITLELNFRYWILNEHFFSQPIDPLLGIFGVLVFCLWSWIFVGWATILGGILSIYTTKWIYEKNKSTMHNTV</sequence>
<keyword evidence="3" id="KW-1185">Reference proteome</keyword>
<feature type="transmembrane region" description="Helical" evidence="1">
    <location>
        <begin position="7"/>
        <end position="25"/>
    </location>
</feature>
<evidence type="ECO:0000313" key="2">
    <source>
        <dbReference type="EMBL" id="SHI95350.1"/>
    </source>
</evidence>
<dbReference type="EMBL" id="FQYK01000005">
    <property type="protein sequence ID" value="SHI95350.1"/>
    <property type="molecule type" value="Genomic_DNA"/>
</dbReference>
<feature type="transmembrane region" description="Helical" evidence="1">
    <location>
        <begin position="37"/>
        <end position="56"/>
    </location>
</feature>
<gene>
    <name evidence="2" type="ORF">SAMN05216261_2317</name>
</gene>
<dbReference type="AlphaFoldDB" id="A0A1M6FCA2"/>
<dbReference type="Proteomes" id="UP000184396">
    <property type="component" value="Unassembled WGS sequence"/>
</dbReference>
<dbReference type="OrthoDB" id="1494226at2"/>
<proteinExistence type="predicted"/>
<dbReference type="STRING" id="1178825.SAMN05216261_2317"/>
<keyword evidence="1" id="KW-0812">Transmembrane</keyword>
<dbReference type="eggNOG" id="ENOG5033BUM">
    <property type="taxonomic scope" value="Bacteria"/>
</dbReference>
<keyword evidence="1" id="KW-1133">Transmembrane helix</keyword>
<feature type="transmembrane region" description="Helical" evidence="1">
    <location>
        <begin position="68"/>
        <end position="87"/>
    </location>
</feature>
<reference evidence="2 3" key="1">
    <citation type="submission" date="2016-11" db="EMBL/GenBank/DDBJ databases">
        <authorList>
            <person name="Jaros S."/>
            <person name="Januszkiewicz K."/>
            <person name="Wedrychowicz H."/>
        </authorList>
    </citation>
    <scope>NUCLEOTIDE SEQUENCE [LARGE SCALE GENOMIC DNA]</scope>
    <source>
        <strain evidence="2 3">CGMCC 1.12213</strain>
    </source>
</reference>
<protein>
    <submittedName>
        <fullName evidence="2">Uncharacterized protein</fullName>
    </submittedName>
</protein>
<keyword evidence="1" id="KW-0472">Membrane</keyword>